<dbReference type="Pfam" id="PF00015">
    <property type="entry name" value="MCPsignal"/>
    <property type="match status" value="1"/>
</dbReference>
<dbReference type="GO" id="GO:0006935">
    <property type="term" value="P:chemotaxis"/>
    <property type="evidence" value="ECO:0007669"/>
    <property type="project" value="TreeGrafter"/>
</dbReference>
<accession>A0A4P6X3H4</accession>
<dbReference type="PROSITE" id="PS50111">
    <property type="entry name" value="CHEMOTAXIS_TRANSDUC_2"/>
    <property type="match status" value="1"/>
</dbReference>
<feature type="domain" description="Methyl-accepting transducer" evidence="6">
    <location>
        <begin position="269"/>
        <end position="498"/>
    </location>
</feature>
<dbReference type="PANTHER" id="PTHR43531:SF14">
    <property type="entry name" value="METHYL-ACCEPTING CHEMOTAXIS PROTEIN I-RELATED"/>
    <property type="match status" value="1"/>
</dbReference>
<dbReference type="CDD" id="cd11386">
    <property type="entry name" value="MCP_signal"/>
    <property type="match status" value="1"/>
</dbReference>
<evidence type="ECO:0000256" key="4">
    <source>
        <dbReference type="PROSITE-ProRule" id="PRU00284"/>
    </source>
</evidence>
<sequence length="534" mass="56016">MRILSNIKIGKRLGLAFGALLLLIVGMATTGFVGAAKLSAESRTIYEDRTVPLGNLATINQLMLANRVLVMDTLINPQSLDKNQSMVQANATRIGQLWDSYMAGDLAPEEARLAQAYTPARAAFVNDGLMAVLTAVRNGDLEAARRIHNDKLEPLAQTAIGLSDQLTRHQIDVAAQEFKLSQQLEVMVEVAMICASGLALLMGVGLAIAITRSITRPINEAVKVATTVAAGDLTSNIEPQGEDEAADLLRALKAMNDSLVKVVGEVRGNAENVATASAQIAQGNADLSQRTEEQASALEETSASMEQMGSSASQNADNARQAHQLAFSASTVARQGGSVVGQVVQTMRDINDSSRKISDIIGVIDGIAFQTNILALNAAVEAARAGEQGRGFAVVAGEVRNLAQRSAEAAKEIKALIGASVERVEQGSTLVDQAGVTMQEIVSSIQRVSDIVGEISSASVQQSAGVGQVSEAISQMDQTTQQNAALVEESAAAAASLKNQANLLVQAVERFRLDSSANRDSTGCLPASPSDQST</sequence>
<dbReference type="KEGG" id="hpse:HPF_15435"/>
<dbReference type="PANTHER" id="PTHR43531">
    <property type="entry name" value="PROTEIN ICFG"/>
    <property type="match status" value="1"/>
</dbReference>
<evidence type="ECO:0000256" key="5">
    <source>
        <dbReference type="SAM" id="MobiDB-lite"/>
    </source>
</evidence>
<comment type="subcellular location">
    <subcellularLocation>
        <location evidence="1">Membrane</location>
    </subcellularLocation>
</comment>
<evidence type="ECO:0000259" key="6">
    <source>
        <dbReference type="PROSITE" id="PS50111"/>
    </source>
</evidence>
<feature type="domain" description="HAMP" evidence="7">
    <location>
        <begin position="212"/>
        <end position="264"/>
    </location>
</feature>
<organism evidence="8 9">
    <name type="scientific">Hydrogenophaga pseudoflava</name>
    <name type="common">Pseudomonas carboxydoflava</name>
    <dbReference type="NCBI Taxonomy" id="47421"/>
    <lineage>
        <taxon>Bacteria</taxon>
        <taxon>Pseudomonadati</taxon>
        <taxon>Pseudomonadota</taxon>
        <taxon>Betaproteobacteria</taxon>
        <taxon>Burkholderiales</taxon>
        <taxon>Comamonadaceae</taxon>
        <taxon>Hydrogenophaga</taxon>
    </lineage>
</organism>
<dbReference type="SMART" id="SM00283">
    <property type="entry name" value="MA"/>
    <property type="match status" value="1"/>
</dbReference>
<keyword evidence="9" id="KW-1185">Reference proteome</keyword>
<evidence type="ECO:0000313" key="8">
    <source>
        <dbReference type="EMBL" id="QBM29088.1"/>
    </source>
</evidence>
<feature type="compositionally biased region" description="Polar residues" evidence="5">
    <location>
        <begin position="299"/>
        <end position="318"/>
    </location>
</feature>
<dbReference type="InterPro" id="IPR024478">
    <property type="entry name" value="HlyB_4HB_MCP"/>
</dbReference>
<evidence type="ECO:0000256" key="1">
    <source>
        <dbReference type="ARBA" id="ARBA00004370"/>
    </source>
</evidence>
<dbReference type="Gene3D" id="1.10.287.950">
    <property type="entry name" value="Methyl-accepting chemotaxis protein"/>
    <property type="match status" value="1"/>
</dbReference>
<dbReference type="Pfam" id="PF00672">
    <property type="entry name" value="HAMP"/>
    <property type="match status" value="1"/>
</dbReference>
<evidence type="ECO:0000313" key="9">
    <source>
        <dbReference type="Proteomes" id="UP000293912"/>
    </source>
</evidence>
<dbReference type="CDD" id="cd06225">
    <property type="entry name" value="HAMP"/>
    <property type="match status" value="1"/>
</dbReference>
<proteinExistence type="inferred from homology"/>
<dbReference type="InterPro" id="IPR004089">
    <property type="entry name" value="MCPsignal_dom"/>
</dbReference>
<name>A0A4P6X3H4_HYDPS</name>
<dbReference type="FunFam" id="1.10.287.950:FF:000001">
    <property type="entry name" value="Methyl-accepting chemotaxis sensory transducer"/>
    <property type="match status" value="1"/>
</dbReference>
<dbReference type="SMART" id="SM00304">
    <property type="entry name" value="HAMP"/>
    <property type="match status" value="1"/>
</dbReference>
<dbReference type="EMBL" id="CP037867">
    <property type="protein sequence ID" value="QBM29088.1"/>
    <property type="molecule type" value="Genomic_DNA"/>
</dbReference>
<feature type="region of interest" description="Disordered" evidence="5">
    <location>
        <begin position="283"/>
        <end position="321"/>
    </location>
</feature>
<dbReference type="InterPro" id="IPR051310">
    <property type="entry name" value="MCP_chemotaxis"/>
</dbReference>
<dbReference type="AlphaFoldDB" id="A0A4P6X3H4"/>
<evidence type="ECO:0000256" key="2">
    <source>
        <dbReference type="ARBA" id="ARBA00022481"/>
    </source>
</evidence>
<keyword evidence="4" id="KW-0807">Transducer</keyword>
<protein>
    <submittedName>
        <fullName evidence="8">Methyl-accepting chemotaxis protein I</fullName>
    </submittedName>
</protein>
<keyword evidence="2" id="KW-0488">Methylation</keyword>
<dbReference type="GO" id="GO:0007165">
    <property type="term" value="P:signal transduction"/>
    <property type="evidence" value="ECO:0007669"/>
    <property type="project" value="UniProtKB-KW"/>
</dbReference>
<dbReference type="Proteomes" id="UP000293912">
    <property type="component" value="Chromosome"/>
</dbReference>
<dbReference type="SUPFAM" id="SSF58104">
    <property type="entry name" value="Methyl-accepting chemotaxis protein (MCP) signaling domain"/>
    <property type="match status" value="1"/>
</dbReference>
<dbReference type="GO" id="GO:0004888">
    <property type="term" value="F:transmembrane signaling receptor activity"/>
    <property type="evidence" value="ECO:0007669"/>
    <property type="project" value="TreeGrafter"/>
</dbReference>
<dbReference type="InterPro" id="IPR003660">
    <property type="entry name" value="HAMP_dom"/>
</dbReference>
<evidence type="ECO:0000256" key="3">
    <source>
        <dbReference type="ARBA" id="ARBA00029447"/>
    </source>
</evidence>
<evidence type="ECO:0000259" key="7">
    <source>
        <dbReference type="PROSITE" id="PS50885"/>
    </source>
</evidence>
<gene>
    <name evidence="8" type="primary">tsr3</name>
    <name evidence="8" type="ORF">HPF_15435</name>
</gene>
<dbReference type="GO" id="GO:0005886">
    <property type="term" value="C:plasma membrane"/>
    <property type="evidence" value="ECO:0007669"/>
    <property type="project" value="TreeGrafter"/>
</dbReference>
<dbReference type="Pfam" id="PF12729">
    <property type="entry name" value="4HB_MCP_1"/>
    <property type="match status" value="1"/>
</dbReference>
<dbReference type="PROSITE" id="PS50885">
    <property type="entry name" value="HAMP"/>
    <property type="match status" value="1"/>
</dbReference>
<comment type="similarity">
    <text evidence="3">Belongs to the methyl-accepting chemotaxis (MCP) protein family.</text>
</comment>
<reference evidence="8 9" key="1">
    <citation type="submission" date="2019-03" db="EMBL/GenBank/DDBJ databases">
        <authorList>
            <person name="Sebastian G."/>
            <person name="Baumann P."/>
            <person name="Ruckert C."/>
            <person name="Kalinowski J."/>
            <person name="Nebel B."/>
            <person name="Takors R."/>
            <person name="Blombach B."/>
        </authorList>
    </citation>
    <scope>NUCLEOTIDE SEQUENCE [LARGE SCALE GENOMIC DNA]</scope>
    <source>
        <strain evidence="8 9">DSM 1084</strain>
    </source>
</reference>